<accession>A0A0W0FX25</accession>
<reference evidence="1 2" key="1">
    <citation type="submission" date="2015-12" db="EMBL/GenBank/DDBJ databases">
        <title>Draft genome sequence of Moniliophthora roreri, the causal agent of frosty pod rot of cacao.</title>
        <authorList>
            <person name="Aime M.C."/>
            <person name="Diaz-Valderrama J.R."/>
            <person name="Kijpornyongpan T."/>
            <person name="Phillips-Mora W."/>
        </authorList>
    </citation>
    <scope>NUCLEOTIDE SEQUENCE [LARGE SCALE GENOMIC DNA]</scope>
    <source>
        <strain evidence="1 2">MCA 2952</strain>
    </source>
</reference>
<sequence length="175" mass="19220">MLSSQEQTIFAGIKSIFNKAGRRRDTDQTSGWSRSIKDEIMTGQARSQDLEMMLADFSGDGGGVPTSEDGILAAVGHQGPMAITSPFVVLRKLGHRNESEAERALNEPNKTIYWHLSDHPPSYIRIRRMNEELRGMLAKDTGYHAKSGDSSVVNAIVVDGINVSLKLKDSTIANF</sequence>
<comment type="caution">
    <text evidence="1">The sequence shown here is derived from an EMBL/GenBank/DDBJ whole genome shotgun (WGS) entry which is preliminary data.</text>
</comment>
<protein>
    <submittedName>
        <fullName evidence="1">Uncharacterized protein</fullName>
    </submittedName>
</protein>
<dbReference type="AlphaFoldDB" id="A0A0W0FX25"/>
<gene>
    <name evidence="1" type="ORF">WG66_6598</name>
</gene>
<evidence type="ECO:0000313" key="1">
    <source>
        <dbReference type="EMBL" id="KTB40822.1"/>
    </source>
</evidence>
<organism evidence="1 2">
    <name type="scientific">Moniliophthora roreri</name>
    <name type="common">Frosty pod rot fungus</name>
    <name type="synonym">Monilia roreri</name>
    <dbReference type="NCBI Taxonomy" id="221103"/>
    <lineage>
        <taxon>Eukaryota</taxon>
        <taxon>Fungi</taxon>
        <taxon>Dikarya</taxon>
        <taxon>Basidiomycota</taxon>
        <taxon>Agaricomycotina</taxon>
        <taxon>Agaricomycetes</taxon>
        <taxon>Agaricomycetidae</taxon>
        <taxon>Agaricales</taxon>
        <taxon>Marasmiineae</taxon>
        <taxon>Marasmiaceae</taxon>
        <taxon>Moniliophthora</taxon>
    </lineage>
</organism>
<evidence type="ECO:0000313" key="2">
    <source>
        <dbReference type="Proteomes" id="UP000054988"/>
    </source>
</evidence>
<name>A0A0W0FX25_MONRR</name>
<proteinExistence type="predicted"/>
<dbReference type="EMBL" id="LATX01001546">
    <property type="protein sequence ID" value="KTB40822.1"/>
    <property type="molecule type" value="Genomic_DNA"/>
</dbReference>
<dbReference type="Proteomes" id="UP000054988">
    <property type="component" value="Unassembled WGS sequence"/>
</dbReference>